<accession>A0AAW0DT07</accession>
<feature type="region of interest" description="Disordered" evidence="1">
    <location>
        <begin position="1"/>
        <end position="26"/>
    </location>
</feature>
<sequence length="269" mass="29606">MGQPRGIYDQIKTGKSTSKESGHTKSSVRYPLVNLSTQARRSALVVNVGLGLFNVGGIRKKFERKDANGAALRPVYTQNPSSRTDLHAVIFRMWASMNLDHNNKRSPLRWVVPLFGLLEEFSIPTTVPHSLKPDEQLGIYELPASGWQAACACVRDTIEDVLRRSNDCLRDDCSFHLKNVEIASRGRVGVRKLAEVEFEPVRIESHRHLSLQGATDISTIALLASAAEASFGAPPPGSSTLHYAVPLNHEACMKFYDGILHNKVCSSSA</sequence>
<keyword evidence="3" id="KW-1185">Reference proteome</keyword>
<proteinExistence type="predicted"/>
<comment type="caution">
    <text evidence="2">The sequence shown here is derived from an EMBL/GenBank/DDBJ whole genome shotgun (WGS) entry which is preliminary data.</text>
</comment>
<gene>
    <name evidence="2" type="ORF">R3P38DRAFT_2760847</name>
</gene>
<dbReference type="AlphaFoldDB" id="A0AAW0DT07"/>
<evidence type="ECO:0000313" key="2">
    <source>
        <dbReference type="EMBL" id="KAK7055662.1"/>
    </source>
</evidence>
<dbReference type="Proteomes" id="UP001362999">
    <property type="component" value="Unassembled WGS sequence"/>
</dbReference>
<evidence type="ECO:0000313" key="3">
    <source>
        <dbReference type="Proteomes" id="UP001362999"/>
    </source>
</evidence>
<protein>
    <submittedName>
        <fullName evidence="2">Uncharacterized protein</fullName>
    </submittedName>
</protein>
<organism evidence="2 3">
    <name type="scientific">Favolaschia claudopus</name>
    <dbReference type="NCBI Taxonomy" id="2862362"/>
    <lineage>
        <taxon>Eukaryota</taxon>
        <taxon>Fungi</taxon>
        <taxon>Dikarya</taxon>
        <taxon>Basidiomycota</taxon>
        <taxon>Agaricomycotina</taxon>
        <taxon>Agaricomycetes</taxon>
        <taxon>Agaricomycetidae</taxon>
        <taxon>Agaricales</taxon>
        <taxon>Marasmiineae</taxon>
        <taxon>Mycenaceae</taxon>
        <taxon>Favolaschia</taxon>
    </lineage>
</organism>
<evidence type="ECO:0000256" key="1">
    <source>
        <dbReference type="SAM" id="MobiDB-lite"/>
    </source>
</evidence>
<dbReference type="EMBL" id="JAWWNJ010000005">
    <property type="protein sequence ID" value="KAK7055662.1"/>
    <property type="molecule type" value="Genomic_DNA"/>
</dbReference>
<name>A0AAW0DT07_9AGAR</name>
<reference evidence="2 3" key="1">
    <citation type="journal article" date="2024" name="J Genomics">
        <title>Draft genome sequencing and assembly of Favolaschia claudopus CIRM-BRFM 2984 isolated from oak limbs.</title>
        <authorList>
            <person name="Navarro D."/>
            <person name="Drula E."/>
            <person name="Chaduli D."/>
            <person name="Cazenave R."/>
            <person name="Ahrendt S."/>
            <person name="Wang J."/>
            <person name="Lipzen A."/>
            <person name="Daum C."/>
            <person name="Barry K."/>
            <person name="Grigoriev I.V."/>
            <person name="Favel A."/>
            <person name="Rosso M.N."/>
            <person name="Martin F."/>
        </authorList>
    </citation>
    <scope>NUCLEOTIDE SEQUENCE [LARGE SCALE GENOMIC DNA]</scope>
    <source>
        <strain evidence="2 3">CIRM-BRFM 2984</strain>
    </source>
</reference>